<dbReference type="Proteomes" id="UP000535020">
    <property type="component" value="Unassembled WGS sequence"/>
</dbReference>
<keyword evidence="1" id="KW-0812">Transmembrane</keyword>
<feature type="signal peptide" evidence="2">
    <location>
        <begin position="1"/>
        <end position="23"/>
    </location>
</feature>
<proteinExistence type="predicted"/>
<organism evidence="3 4">
    <name type="scientific">Flavobacterium agri</name>
    <dbReference type="NCBI Taxonomy" id="2743471"/>
    <lineage>
        <taxon>Bacteria</taxon>
        <taxon>Pseudomonadati</taxon>
        <taxon>Bacteroidota</taxon>
        <taxon>Flavobacteriia</taxon>
        <taxon>Flavobacteriales</taxon>
        <taxon>Flavobacteriaceae</taxon>
        <taxon>Flavobacterium</taxon>
    </lineage>
</organism>
<gene>
    <name evidence="3" type="ORF">HZF10_14515</name>
</gene>
<keyword evidence="2" id="KW-0732">Signal</keyword>
<keyword evidence="1" id="KW-0472">Membrane</keyword>
<reference evidence="3 4" key="1">
    <citation type="submission" date="2020-07" db="EMBL/GenBank/DDBJ databases">
        <authorList>
            <person name="Sun Q."/>
        </authorList>
    </citation>
    <scope>NUCLEOTIDE SEQUENCE [LARGE SCALE GENOMIC DNA]</scope>
    <source>
        <strain evidence="3 4">MAH-1</strain>
    </source>
</reference>
<sequence length="70" mass="8010">MRQNLYKLYFLSFFLLIDFMAFAQPGDDDENGDLEGDDPAPAPINGKLIWLAIVGILFAYYSYKKSRKIA</sequence>
<comment type="caution">
    <text evidence="3">The sequence shown here is derived from an EMBL/GenBank/DDBJ whole genome shotgun (WGS) entry which is preliminary data.</text>
</comment>
<evidence type="ECO:0000256" key="2">
    <source>
        <dbReference type="SAM" id="SignalP"/>
    </source>
</evidence>
<keyword evidence="1" id="KW-1133">Transmembrane helix</keyword>
<dbReference type="EMBL" id="JACBJI010000006">
    <property type="protein sequence ID" value="NYA72139.1"/>
    <property type="molecule type" value="Genomic_DNA"/>
</dbReference>
<evidence type="ECO:0008006" key="5">
    <source>
        <dbReference type="Google" id="ProtNLM"/>
    </source>
</evidence>
<keyword evidence="4" id="KW-1185">Reference proteome</keyword>
<feature type="transmembrane region" description="Helical" evidence="1">
    <location>
        <begin position="47"/>
        <end position="63"/>
    </location>
</feature>
<dbReference type="AlphaFoldDB" id="A0A7Y9C789"/>
<accession>A0A7Y9C789</accession>
<evidence type="ECO:0000313" key="4">
    <source>
        <dbReference type="Proteomes" id="UP000535020"/>
    </source>
</evidence>
<evidence type="ECO:0000256" key="1">
    <source>
        <dbReference type="SAM" id="Phobius"/>
    </source>
</evidence>
<evidence type="ECO:0000313" key="3">
    <source>
        <dbReference type="EMBL" id="NYA72139.1"/>
    </source>
</evidence>
<dbReference type="RefSeq" id="WP_176006943.1">
    <property type="nucleotide sequence ID" value="NZ_JABWMI010000015.1"/>
</dbReference>
<name>A0A7Y9C789_9FLAO</name>
<feature type="chain" id="PRO_5031174778" description="Signal peptidase" evidence="2">
    <location>
        <begin position="24"/>
        <end position="70"/>
    </location>
</feature>
<protein>
    <recommendedName>
        <fullName evidence="5">Signal peptidase</fullName>
    </recommendedName>
</protein>